<protein>
    <submittedName>
        <fullName evidence="1">Uncharacterized protein</fullName>
    </submittedName>
</protein>
<reference evidence="1" key="2">
    <citation type="journal article" date="2019" name="Genome Biol. Evol.">
        <title>Day and night: Metabolic profiles and evolutionary relationships of six axenic non-marine cyanobacteria.</title>
        <authorList>
            <person name="Will S.E."/>
            <person name="Henke P."/>
            <person name="Boedeker C."/>
            <person name="Huang S."/>
            <person name="Brinkmann H."/>
            <person name="Rohde M."/>
            <person name="Jarek M."/>
            <person name="Friedl T."/>
            <person name="Seufert S."/>
            <person name="Schumacher M."/>
            <person name="Overmann J."/>
            <person name="Neumann-Schaal M."/>
            <person name="Petersen J."/>
        </authorList>
    </citation>
    <scope>NUCLEOTIDE SEQUENCE [LARGE SCALE GENOMIC DNA]</scope>
    <source>
        <strain evidence="1">PCC 7102</strain>
    </source>
</reference>
<dbReference type="RefSeq" id="WP_127085881.1">
    <property type="nucleotide sequence ID" value="NZ_RSCL01000026.1"/>
</dbReference>
<name>A0A433UZT8_9CYAN</name>
<dbReference type="Proteomes" id="UP000271624">
    <property type="component" value="Unassembled WGS sequence"/>
</dbReference>
<dbReference type="EMBL" id="RSCL01000026">
    <property type="protein sequence ID" value="RUS99375.1"/>
    <property type="molecule type" value="Genomic_DNA"/>
</dbReference>
<keyword evidence="2" id="KW-1185">Reference proteome</keyword>
<comment type="caution">
    <text evidence="1">The sequence shown here is derived from an EMBL/GenBank/DDBJ whole genome shotgun (WGS) entry which is preliminary data.</text>
</comment>
<accession>A0A433UZT8</accession>
<evidence type="ECO:0000313" key="2">
    <source>
        <dbReference type="Proteomes" id="UP000271624"/>
    </source>
</evidence>
<sequence>MFSQVLEIEYLSHQQKDAMYLLLGNHFDGVRRDVFESDLSKKNWVILLEDEKTQQLKGFSTLLIYTTQFNNENINIVYSGDTIVDPSAWSSSTLSRTWITSVQKIRRHYPEGKLYWLLISGGFRTYRFLPIFWQEFYPRYDKATPENISDLMHFLGYQRFGESYKHIAGIVRFPHPHVLRDELKEIPLERLQDPHIEFFAKYNPGYIRGDELVCLAEISEENLTKAGRRIWFSRNLVSSQKF</sequence>
<gene>
    <name evidence="1" type="ORF">DSM106972_078170</name>
</gene>
<proteinExistence type="predicted"/>
<evidence type="ECO:0000313" key="1">
    <source>
        <dbReference type="EMBL" id="RUS99375.1"/>
    </source>
</evidence>
<reference evidence="1" key="1">
    <citation type="submission" date="2018-12" db="EMBL/GenBank/DDBJ databases">
        <authorList>
            <person name="Will S."/>
            <person name="Neumann-Schaal M."/>
            <person name="Henke P."/>
        </authorList>
    </citation>
    <scope>NUCLEOTIDE SEQUENCE</scope>
    <source>
        <strain evidence="1">PCC 7102</strain>
    </source>
</reference>
<organism evidence="1 2">
    <name type="scientific">Dulcicalothrix desertica PCC 7102</name>
    <dbReference type="NCBI Taxonomy" id="232991"/>
    <lineage>
        <taxon>Bacteria</taxon>
        <taxon>Bacillati</taxon>
        <taxon>Cyanobacteriota</taxon>
        <taxon>Cyanophyceae</taxon>
        <taxon>Nostocales</taxon>
        <taxon>Calotrichaceae</taxon>
        <taxon>Dulcicalothrix</taxon>
    </lineage>
</organism>
<dbReference type="AlphaFoldDB" id="A0A433UZT8"/>
<dbReference type="OrthoDB" id="333393at2"/>